<feature type="transmembrane region" description="Helical" evidence="10">
    <location>
        <begin position="122"/>
        <end position="140"/>
    </location>
</feature>
<dbReference type="OrthoDB" id="18749at2"/>
<evidence type="ECO:0000256" key="9">
    <source>
        <dbReference type="ARBA" id="ARBA00023136"/>
    </source>
</evidence>
<feature type="transmembrane region" description="Helical" evidence="10">
    <location>
        <begin position="12"/>
        <end position="34"/>
    </location>
</feature>
<keyword evidence="8 10" id="KW-1133">Transmembrane helix</keyword>
<keyword evidence="3 10" id="KW-0813">Transport</keyword>
<keyword evidence="12" id="KW-1185">Reference proteome</keyword>
<evidence type="ECO:0000256" key="10">
    <source>
        <dbReference type="RuleBase" id="RU367149"/>
    </source>
</evidence>
<proteinExistence type="inferred from homology"/>
<feature type="transmembrane region" description="Helical" evidence="10">
    <location>
        <begin position="186"/>
        <end position="202"/>
    </location>
</feature>
<organism evidence="11 12">
    <name type="scientific">Vibrio ouci</name>
    <dbReference type="NCBI Taxonomy" id="2499078"/>
    <lineage>
        <taxon>Bacteria</taxon>
        <taxon>Pseudomonadati</taxon>
        <taxon>Pseudomonadota</taxon>
        <taxon>Gammaproteobacteria</taxon>
        <taxon>Vibrionales</taxon>
        <taxon>Vibrionaceae</taxon>
        <taxon>Vibrio</taxon>
    </lineage>
</organism>
<dbReference type="Gene3D" id="1.20.1740.10">
    <property type="entry name" value="Amino acid/polyamine transporter I"/>
    <property type="match status" value="1"/>
</dbReference>
<feature type="transmembrane region" description="Helical" evidence="10">
    <location>
        <begin position="343"/>
        <end position="361"/>
    </location>
</feature>
<dbReference type="Pfam" id="PF03222">
    <property type="entry name" value="Trp_Tyr_perm"/>
    <property type="match status" value="1"/>
</dbReference>
<evidence type="ECO:0000256" key="2">
    <source>
        <dbReference type="ARBA" id="ARBA00005452"/>
    </source>
</evidence>
<comment type="similarity">
    <text evidence="2 10">Belongs to the amino acid/polyamine transporter 2 family. Mtr/TnaB/TyrP permease subfamily.</text>
</comment>
<comment type="caution">
    <text evidence="11">The sequence shown here is derived from an EMBL/GenBank/DDBJ whole genome shotgun (WGS) entry which is preliminary data.</text>
</comment>
<dbReference type="PRINTS" id="PR00166">
    <property type="entry name" value="AROAAPRMEASE"/>
</dbReference>
<evidence type="ECO:0000256" key="7">
    <source>
        <dbReference type="ARBA" id="ARBA00022970"/>
    </source>
</evidence>
<dbReference type="GO" id="GO:0015173">
    <property type="term" value="F:aromatic amino acid transmembrane transporter activity"/>
    <property type="evidence" value="ECO:0007669"/>
    <property type="project" value="UniProtKB-UniRule"/>
</dbReference>
<evidence type="ECO:0000256" key="6">
    <source>
        <dbReference type="ARBA" id="ARBA00022692"/>
    </source>
</evidence>
<comment type="function">
    <text evidence="10">Involved in transporting aromatic amino acids across the cytoplasmic membrane.</text>
</comment>
<dbReference type="Proteomes" id="UP000297753">
    <property type="component" value="Unassembled WGS sequence"/>
</dbReference>
<feature type="transmembrane region" description="Helical" evidence="10">
    <location>
        <begin position="87"/>
        <end position="107"/>
    </location>
</feature>
<dbReference type="PANTHER" id="PTHR46997:SF1">
    <property type="entry name" value="LOW AFFINITY TRYPTOPHAN PERMEASE-RELATED"/>
    <property type="match status" value="1"/>
</dbReference>
<evidence type="ECO:0000313" key="12">
    <source>
        <dbReference type="Proteomes" id="UP000297753"/>
    </source>
</evidence>
<feature type="transmembrane region" description="Helical" evidence="10">
    <location>
        <begin position="40"/>
        <end position="66"/>
    </location>
</feature>
<evidence type="ECO:0000256" key="5">
    <source>
        <dbReference type="ARBA" id="ARBA00022519"/>
    </source>
</evidence>
<dbReference type="GO" id="GO:0003333">
    <property type="term" value="P:amino acid transmembrane transport"/>
    <property type="evidence" value="ECO:0007669"/>
    <property type="project" value="InterPro"/>
</dbReference>
<comment type="subcellular location">
    <subcellularLocation>
        <location evidence="1 10">Cell inner membrane</location>
        <topology evidence="1 10">Multi-pass membrane protein</topology>
    </subcellularLocation>
</comment>
<evidence type="ECO:0000256" key="1">
    <source>
        <dbReference type="ARBA" id="ARBA00004429"/>
    </source>
</evidence>
<accession>A0A4Y8WIX3</accession>
<dbReference type="InterPro" id="IPR013059">
    <property type="entry name" value="Trp_tyr_transpt"/>
</dbReference>
<feature type="transmembrane region" description="Helical" evidence="10">
    <location>
        <begin position="222"/>
        <end position="242"/>
    </location>
</feature>
<name>A0A4Y8WIX3_9VIBR</name>
<feature type="transmembrane region" description="Helical" evidence="10">
    <location>
        <begin position="319"/>
        <end position="337"/>
    </location>
</feature>
<dbReference type="EMBL" id="SATR01000006">
    <property type="protein sequence ID" value="TFH92555.1"/>
    <property type="molecule type" value="Genomic_DNA"/>
</dbReference>
<dbReference type="AlphaFoldDB" id="A0A4Y8WIX3"/>
<dbReference type="PROSITE" id="PS51257">
    <property type="entry name" value="PROKAR_LIPOPROTEIN"/>
    <property type="match status" value="1"/>
</dbReference>
<evidence type="ECO:0000256" key="8">
    <source>
        <dbReference type="ARBA" id="ARBA00022989"/>
    </source>
</evidence>
<reference evidence="11 12" key="1">
    <citation type="submission" date="2019-01" db="EMBL/GenBank/DDBJ databases">
        <title>Vibrio BEI176 sp. nov, a marine bacterium isolated from China: eastern marignal seas.</title>
        <authorList>
            <person name="Li B."/>
        </authorList>
    </citation>
    <scope>NUCLEOTIDE SEQUENCE [LARGE SCALE GENOMIC DNA]</scope>
    <source>
        <strain evidence="11 12">BEI176</strain>
    </source>
</reference>
<dbReference type="GO" id="GO:0005886">
    <property type="term" value="C:plasma membrane"/>
    <property type="evidence" value="ECO:0007669"/>
    <property type="project" value="UniProtKB-SubCell"/>
</dbReference>
<dbReference type="PANTHER" id="PTHR46997">
    <property type="entry name" value="LOW AFFINITY TRYPTOPHAN PERMEASE-RELATED"/>
    <property type="match status" value="1"/>
</dbReference>
<keyword evidence="5 10" id="KW-0997">Cell inner membrane</keyword>
<evidence type="ECO:0000313" key="11">
    <source>
        <dbReference type="EMBL" id="TFH92555.1"/>
    </source>
</evidence>
<evidence type="ECO:0000256" key="3">
    <source>
        <dbReference type="ARBA" id="ARBA00022448"/>
    </source>
</evidence>
<keyword evidence="9 10" id="KW-0472">Membrane</keyword>
<feature type="transmembrane region" description="Helical" evidence="10">
    <location>
        <begin position="278"/>
        <end position="299"/>
    </location>
</feature>
<feature type="transmembrane region" description="Helical" evidence="10">
    <location>
        <begin position="147"/>
        <end position="166"/>
    </location>
</feature>
<dbReference type="InterPro" id="IPR018227">
    <property type="entry name" value="Amino_acid_transport_2"/>
</dbReference>
<keyword evidence="4 10" id="KW-1003">Cell membrane</keyword>
<feature type="transmembrane region" description="Helical" evidence="10">
    <location>
        <begin position="382"/>
        <end position="410"/>
    </location>
</feature>
<gene>
    <name evidence="11" type="ORF">ELS82_06090</name>
</gene>
<sequence>MSKDDKERASPSVFGGASIVACICVGAGMLALPTSGAGGWTVWSTLLLCIAMLAMSASGCCILEVLQTYKIRISIASITKDLLGSKVAVITNLSVYFVGGTLLYAYTTSSGLIIQEFTRLDHQWASILFVAICSLFVWYSPLLVSRISVLLIIFVFVSFIIILSGLLPEIQVHNLFNTNTNVSEKAFYSLFLFPIALASFGYHHSVSTLRDIYQSEHKAQSAIILGTAIALVMYVLWLVAVFGNMPRQSFQYVVSHGGDVDILLSVLSQYIHSDTKDIISSFTAAAILSSFIGVGMGVFDYIADLFSFDNSKIGRGKTLAVTFLPPLFLSLLVPHGFLSALSVAASAAAFWTCIIPTLLVFKVRDKRARSLQQTDYKVRGGNWTLMGILFFGLGSIFIHVLSFTSLLPIFGVSS</sequence>
<dbReference type="NCBIfam" id="TIGR00837">
    <property type="entry name" value="araaP"/>
    <property type="match status" value="1"/>
</dbReference>
<keyword evidence="6 10" id="KW-0812">Transmembrane</keyword>
<protein>
    <recommendedName>
        <fullName evidence="10">Aromatic amino acid permease</fullName>
    </recommendedName>
</protein>
<keyword evidence="7 10" id="KW-0029">Amino-acid transport</keyword>
<evidence type="ECO:0000256" key="4">
    <source>
        <dbReference type="ARBA" id="ARBA00022475"/>
    </source>
</evidence>